<evidence type="ECO:0000256" key="1">
    <source>
        <dbReference type="SAM" id="MobiDB-lite"/>
    </source>
</evidence>
<feature type="compositionally biased region" description="Basic residues" evidence="1">
    <location>
        <begin position="13"/>
        <end position="23"/>
    </location>
</feature>
<sequence>MRHGNQKQAPGKPHVRTKMSTKRKASENLQVASGPKRALFKTVKDIGGVLGAKNLGTLPRNERQIKYLKKTDETRNSEGSRDPLATVMELQKAVLPGFIRDVVCNDLPTVILFTDQQIDNLVKFCSLKKEEFVSELGVDLTFQLGPFYLLVTSYKNTLLEVKDRRCSPSFLGPMMICLTKDYQTFNEEEELAWFGLSEKWEVRKEFQHLRPKPFSSLSPEESQTEMSRVRRIRPDAVAYKKCRSFKF</sequence>
<accession>A0ABN8SR80</accession>
<proteinExistence type="predicted"/>
<evidence type="ECO:0000313" key="3">
    <source>
        <dbReference type="Proteomes" id="UP001159427"/>
    </source>
</evidence>
<gene>
    <name evidence="2" type="ORF">PEVE_00023952</name>
</gene>
<dbReference type="EMBL" id="CALNXI010003192">
    <property type="protein sequence ID" value="CAH3192479.1"/>
    <property type="molecule type" value="Genomic_DNA"/>
</dbReference>
<name>A0ABN8SR80_9CNID</name>
<keyword evidence="3" id="KW-1185">Reference proteome</keyword>
<evidence type="ECO:0000313" key="2">
    <source>
        <dbReference type="EMBL" id="CAH3192479.1"/>
    </source>
</evidence>
<comment type="caution">
    <text evidence="2">The sequence shown here is derived from an EMBL/GenBank/DDBJ whole genome shotgun (WGS) entry which is preliminary data.</text>
</comment>
<protein>
    <submittedName>
        <fullName evidence="2">Uncharacterized protein</fullName>
    </submittedName>
</protein>
<feature type="non-terminal residue" evidence="2">
    <location>
        <position position="247"/>
    </location>
</feature>
<feature type="region of interest" description="Disordered" evidence="1">
    <location>
        <begin position="1"/>
        <end position="33"/>
    </location>
</feature>
<dbReference type="Proteomes" id="UP001159427">
    <property type="component" value="Unassembled WGS sequence"/>
</dbReference>
<reference evidence="2 3" key="1">
    <citation type="submission" date="2022-05" db="EMBL/GenBank/DDBJ databases">
        <authorList>
            <consortium name="Genoscope - CEA"/>
            <person name="William W."/>
        </authorList>
    </citation>
    <scope>NUCLEOTIDE SEQUENCE [LARGE SCALE GENOMIC DNA]</scope>
</reference>
<organism evidence="2 3">
    <name type="scientific">Porites evermanni</name>
    <dbReference type="NCBI Taxonomy" id="104178"/>
    <lineage>
        <taxon>Eukaryota</taxon>
        <taxon>Metazoa</taxon>
        <taxon>Cnidaria</taxon>
        <taxon>Anthozoa</taxon>
        <taxon>Hexacorallia</taxon>
        <taxon>Scleractinia</taxon>
        <taxon>Fungiina</taxon>
        <taxon>Poritidae</taxon>
        <taxon>Porites</taxon>
    </lineage>
</organism>